<dbReference type="OrthoDB" id="3356051at2"/>
<sequence>MTNRTALISGASIAGPALAYWLNHFGFDVTVVEAAPAPRPGGYKVDLRGVAVEAVDRMGIGEAVRARDTAIRGGQWVTTKGKTLATLGPDLIGFRDPGDLEIMRGDLSDLLREATERTVEYRYGDVITAIEDTPDAAIVHFRHAASQRFDIVVGADGLHSGTRAVAFGPEDRYSRPIGMSVAVFNAPNRLGLDHWDMACSATGHTTNLYAFGPDQPAYAQLFFPTPAEVPDRHDRAAQERVLREAFGGHGWELPHLLAALPEAPELYFDHLAQIHMDTWTSGRTVLLGDAAYCPSPASGQGTGMALVGAHVLAHALAAEPDHRAGFAVYERRMRHFVDINQKLGRDVAAKLVPNTRFAAMAQRVMMRMLPYMPGKNAVLEGVMKPIREAANAIALDETAPMSLR</sequence>
<evidence type="ECO:0000259" key="1">
    <source>
        <dbReference type="Pfam" id="PF01494"/>
    </source>
</evidence>
<evidence type="ECO:0000313" key="3">
    <source>
        <dbReference type="Proteomes" id="UP000000844"/>
    </source>
</evidence>
<dbReference type="RefSeq" id="WP_013018248.1">
    <property type="nucleotide sequence ID" value="NC_013947.1"/>
</dbReference>
<dbReference type="PANTHER" id="PTHR46865">
    <property type="entry name" value="OXIDOREDUCTASE-RELATED"/>
    <property type="match status" value="1"/>
</dbReference>
<dbReference type="PRINTS" id="PR00420">
    <property type="entry name" value="RNGMNOXGNASE"/>
</dbReference>
<dbReference type="Pfam" id="PF01494">
    <property type="entry name" value="FAD_binding_3"/>
    <property type="match status" value="1"/>
</dbReference>
<dbReference type="eggNOG" id="COG0654">
    <property type="taxonomic scope" value="Bacteria"/>
</dbReference>
<dbReference type="KEGG" id="sna:Snas_3006"/>
<name>D3Q9J5_STANL</name>
<dbReference type="InterPro" id="IPR002938">
    <property type="entry name" value="FAD-bd"/>
</dbReference>
<organism evidence="2 3">
    <name type="scientific">Stackebrandtia nassauensis (strain DSM 44728 / CIP 108903 / NRRL B-16338 / NBRC 102104 / LLR-40K-21)</name>
    <dbReference type="NCBI Taxonomy" id="446470"/>
    <lineage>
        <taxon>Bacteria</taxon>
        <taxon>Bacillati</taxon>
        <taxon>Actinomycetota</taxon>
        <taxon>Actinomycetes</taxon>
        <taxon>Glycomycetales</taxon>
        <taxon>Glycomycetaceae</taxon>
        <taxon>Stackebrandtia</taxon>
    </lineage>
</organism>
<dbReference type="InterPro" id="IPR036188">
    <property type="entry name" value="FAD/NAD-bd_sf"/>
</dbReference>
<dbReference type="STRING" id="446470.Snas_3006"/>
<dbReference type="Proteomes" id="UP000000844">
    <property type="component" value="Chromosome"/>
</dbReference>
<dbReference type="Gene3D" id="3.30.9.10">
    <property type="entry name" value="D-Amino Acid Oxidase, subunit A, domain 2"/>
    <property type="match status" value="1"/>
</dbReference>
<keyword evidence="3" id="KW-1185">Reference proteome</keyword>
<reference evidence="2 3" key="1">
    <citation type="journal article" date="2009" name="Stand. Genomic Sci.">
        <title>Complete genome sequence of Stackebrandtia nassauensis type strain (LLR-40K-21).</title>
        <authorList>
            <person name="Munk C."/>
            <person name="Lapidus A."/>
            <person name="Copeland A."/>
            <person name="Jando M."/>
            <person name="Mayilraj S."/>
            <person name="Glavina Del Rio T."/>
            <person name="Nolan M."/>
            <person name="Chen F."/>
            <person name="Lucas S."/>
            <person name="Tice H."/>
            <person name="Cheng J.F."/>
            <person name="Han C."/>
            <person name="Detter J.C."/>
            <person name="Bruce D."/>
            <person name="Goodwin L."/>
            <person name="Chain P."/>
            <person name="Pitluck S."/>
            <person name="Goker M."/>
            <person name="Ovchinikova G."/>
            <person name="Pati A."/>
            <person name="Ivanova N."/>
            <person name="Mavromatis K."/>
            <person name="Chen A."/>
            <person name="Palaniappan K."/>
            <person name="Land M."/>
            <person name="Hauser L."/>
            <person name="Chang Y.J."/>
            <person name="Jeffries C.D."/>
            <person name="Bristow J."/>
            <person name="Eisen J.A."/>
            <person name="Markowitz V."/>
            <person name="Hugenholtz P."/>
            <person name="Kyrpides N.C."/>
            <person name="Klenk H.P."/>
        </authorList>
    </citation>
    <scope>NUCLEOTIDE SEQUENCE [LARGE SCALE GENOMIC DNA]</scope>
    <source>
        <strain evidence="3">DSM 44728 / CIP 108903 / NRRL B-16338 / NBRC 102104 / LLR-40K-21</strain>
    </source>
</reference>
<evidence type="ECO:0000313" key="2">
    <source>
        <dbReference type="EMBL" id="ADD42677.1"/>
    </source>
</evidence>
<protein>
    <submittedName>
        <fullName evidence="2">Monooxygenase FAD-binding protein</fullName>
    </submittedName>
</protein>
<proteinExistence type="predicted"/>
<keyword evidence="2" id="KW-0560">Oxidoreductase</keyword>
<dbReference type="GO" id="GO:0071949">
    <property type="term" value="F:FAD binding"/>
    <property type="evidence" value="ECO:0007669"/>
    <property type="project" value="InterPro"/>
</dbReference>
<dbReference type="AlphaFoldDB" id="D3Q9J5"/>
<dbReference type="HOGENOM" id="CLU_009665_1_0_11"/>
<dbReference type="InterPro" id="IPR051704">
    <property type="entry name" value="FAD_aromatic-hydroxylase"/>
</dbReference>
<keyword evidence="2" id="KW-0503">Monooxygenase</keyword>
<dbReference type="GO" id="GO:0004497">
    <property type="term" value="F:monooxygenase activity"/>
    <property type="evidence" value="ECO:0007669"/>
    <property type="project" value="UniProtKB-KW"/>
</dbReference>
<dbReference type="SUPFAM" id="SSF51905">
    <property type="entry name" value="FAD/NAD(P)-binding domain"/>
    <property type="match status" value="1"/>
</dbReference>
<accession>D3Q9J5</accession>
<dbReference type="Gene3D" id="3.50.50.60">
    <property type="entry name" value="FAD/NAD(P)-binding domain"/>
    <property type="match status" value="1"/>
</dbReference>
<gene>
    <name evidence="2" type="ordered locus">Snas_3006</name>
</gene>
<dbReference type="EMBL" id="CP001778">
    <property type="protein sequence ID" value="ADD42677.1"/>
    <property type="molecule type" value="Genomic_DNA"/>
</dbReference>
<feature type="domain" description="FAD-binding" evidence="1">
    <location>
        <begin position="6"/>
        <end position="321"/>
    </location>
</feature>
<dbReference type="PANTHER" id="PTHR46865:SF2">
    <property type="entry name" value="MONOOXYGENASE"/>
    <property type="match status" value="1"/>
</dbReference>